<name>A0A4R0G4P0_9ACTN</name>
<gene>
    <name evidence="3" type="ORF">E0H26_26855</name>
</gene>
<accession>A0A4R0G4P0</accession>
<feature type="signal peptide" evidence="2">
    <location>
        <begin position="1"/>
        <end position="27"/>
    </location>
</feature>
<keyword evidence="2" id="KW-0732">Signal</keyword>
<evidence type="ECO:0000256" key="1">
    <source>
        <dbReference type="SAM" id="Phobius"/>
    </source>
</evidence>
<sequence>MIRTPLRVLTRLLAVLAVVLATVPISAAGAMAEPTSPTVTWAVQPADRNGPDGRRWIERTLDPGEVVTEHLAVRNFSDSDVVFSLKAADGYLTDKGRFNMLPSNEKSVDGGTWISVQEKVTVKAGGTKVVPFTITVPEDATPGDHPAGIAATVTSTGGTVAVESRVGFRVMMRASGTVTASLAISDLTASYAPSWNPFSAGTIRVGYTATNDGNVALTGSGSVTVAELFGLVKQDGPTQVAETLPGGEQVVDAQIDGVWGLGRLRTTVSVTPTVLGGDATDAVIRPGTATVTTWIVPWPQLVLVVVLGLLVLAYRLIIQRRRRRLAQLLDSAREEGRAEGRKASPVG</sequence>
<evidence type="ECO:0000256" key="2">
    <source>
        <dbReference type="SAM" id="SignalP"/>
    </source>
</evidence>
<feature type="chain" id="PRO_5038772444" evidence="2">
    <location>
        <begin position="28"/>
        <end position="347"/>
    </location>
</feature>
<organism evidence="3 4">
    <name type="scientific">Micromonospora zingiberis</name>
    <dbReference type="NCBI Taxonomy" id="2053011"/>
    <lineage>
        <taxon>Bacteria</taxon>
        <taxon>Bacillati</taxon>
        <taxon>Actinomycetota</taxon>
        <taxon>Actinomycetes</taxon>
        <taxon>Micromonosporales</taxon>
        <taxon>Micromonosporaceae</taxon>
        <taxon>Micromonospora</taxon>
    </lineage>
</organism>
<comment type="caution">
    <text evidence="3">The sequence shown here is derived from an EMBL/GenBank/DDBJ whole genome shotgun (WGS) entry which is preliminary data.</text>
</comment>
<keyword evidence="4" id="KW-1185">Reference proteome</keyword>
<evidence type="ECO:0000313" key="3">
    <source>
        <dbReference type="EMBL" id="TCB90703.1"/>
    </source>
</evidence>
<keyword evidence="1" id="KW-1133">Transmembrane helix</keyword>
<evidence type="ECO:0000313" key="4">
    <source>
        <dbReference type="Proteomes" id="UP000292274"/>
    </source>
</evidence>
<proteinExistence type="predicted"/>
<protein>
    <submittedName>
        <fullName evidence="3">DUF916 domain-containing protein</fullName>
    </submittedName>
</protein>
<dbReference type="AlphaFoldDB" id="A0A4R0G4P0"/>
<reference evidence="3 4" key="1">
    <citation type="submission" date="2019-02" db="EMBL/GenBank/DDBJ databases">
        <title>Jishengella sp. nov., isolated from a root of Zingiber montanum.</title>
        <authorList>
            <person name="Kuncharoen N."/>
            <person name="Kudo T."/>
            <person name="Masahiro Y."/>
            <person name="Ohkuma M."/>
            <person name="Tanasupawat S."/>
        </authorList>
    </citation>
    <scope>NUCLEOTIDE SEQUENCE [LARGE SCALE GENOMIC DNA]</scope>
    <source>
        <strain evidence="3 4">PLAI 1-1</strain>
    </source>
</reference>
<dbReference type="Proteomes" id="UP000292274">
    <property type="component" value="Unassembled WGS sequence"/>
</dbReference>
<keyword evidence="1" id="KW-0812">Transmembrane</keyword>
<keyword evidence="1" id="KW-0472">Membrane</keyword>
<feature type="transmembrane region" description="Helical" evidence="1">
    <location>
        <begin position="298"/>
        <end position="317"/>
    </location>
</feature>
<dbReference type="EMBL" id="SJJR01000028">
    <property type="protein sequence ID" value="TCB90703.1"/>
    <property type="molecule type" value="Genomic_DNA"/>
</dbReference>
<dbReference type="RefSeq" id="WP_131308703.1">
    <property type="nucleotide sequence ID" value="NZ_SJJR01000028.1"/>
</dbReference>
<dbReference type="OrthoDB" id="4336304at2"/>